<proteinExistence type="predicted"/>
<dbReference type="EMBL" id="JAVDWO010000009">
    <property type="protein sequence ID" value="MDR7193610.1"/>
    <property type="molecule type" value="Genomic_DNA"/>
</dbReference>
<sequence length="120" mass="13878">MDSRTVYTTWGCALSLAAACMAPAWATSPDASAEPPRAVLDGDQRAAWLEPIPTDRPIRRMSALKTEYRRIRELRREQMQPEYERRMAMSGEEAAEAWREETLKNVAQRDLRDLRARLER</sequence>
<dbReference type="PROSITE" id="PS51257">
    <property type="entry name" value="PROKAR_LIPOPROTEIN"/>
    <property type="match status" value="1"/>
</dbReference>
<feature type="signal peptide" evidence="1">
    <location>
        <begin position="1"/>
        <end position="26"/>
    </location>
</feature>
<keyword evidence="3" id="KW-1185">Reference proteome</keyword>
<keyword evidence="1" id="KW-0732">Signal</keyword>
<accession>A0ABU1XZG5</accession>
<name>A0ABU1XZG5_9GAMM</name>
<comment type="caution">
    <text evidence="2">The sequence shown here is derived from an EMBL/GenBank/DDBJ whole genome shotgun (WGS) entry which is preliminary data.</text>
</comment>
<gene>
    <name evidence="2" type="ORF">J2W68_002347</name>
</gene>
<dbReference type="Proteomes" id="UP001256588">
    <property type="component" value="Unassembled WGS sequence"/>
</dbReference>
<evidence type="ECO:0000256" key="1">
    <source>
        <dbReference type="SAM" id="SignalP"/>
    </source>
</evidence>
<evidence type="ECO:0000313" key="3">
    <source>
        <dbReference type="Proteomes" id="UP001256588"/>
    </source>
</evidence>
<reference evidence="2 3" key="1">
    <citation type="submission" date="2023-07" db="EMBL/GenBank/DDBJ databases">
        <title>Sorghum-associated microbial communities from plants grown in Nebraska, USA.</title>
        <authorList>
            <person name="Schachtman D."/>
        </authorList>
    </citation>
    <scope>NUCLEOTIDE SEQUENCE [LARGE SCALE GENOMIC DNA]</scope>
    <source>
        <strain evidence="2 3">4099</strain>
    </source>
</reference>
<protein>
    <recommendedName>
        <fullName evidence="4">DUF3106 domain-containing protein</fullName>
    </recommendedName>
</protein>
<evidence type="ECO:0000313" key="2">
    <source>
        <dbReference type="EMBL" id="MDR7193610.1"/>
    </source>
</evidence>
<dbReference type="RefSeq" id="WP_310236055.1">
    <property type="nucleotide sequence ID" value="NZ_JAVDWO010000009.1"/>
</dbReference>
<organism evidence="2 3">
    <name type="scientific">Luteimonas terrae</name>
    <dbReference type="NCBI Taxonomy" id="1530191"/>
    <lineage>
        <taxon>Bacteria</taxon>
        <taxon>Pseudomonadati</taxon>
        <taxon>Pseudomonadota</taxon>
        <taxon>Gammaproteobacteria</taxon>
        <taxon>Lysobacterales</taxon>
        <taxon>Lysobacteraceae</taxon>
        <taxon>Luteimonas</taxon>
    </lineage>
</organism>
<evidence type="ECO:0008006" key="4">
    <source>
        <dbReference type="Google" id="ProtNLM"/>
    </source>
</evidence>
<feature type="chain" id="PRO_5045646148" description="DUF3106 domain-containing protein" evidence="1">
    <location>
        <begin position="27"/>
        <end position="120"/>
    </location>
</feature>